<evidence type="ECO:0000259" key="4">
    <source>
        <dbReference type="Pfam" id="PF04542"/>
    </source>
</evidence>
<dbReference type="Proteomes" id="UP000477543">
    <property type="component" value="Unassembled WGS sequence"/>
</dbReference>
<name>A0A6L9GAG5_9MICC</name>
<keyword evidence="2" id="KW-0731">Sigma factor</keyword>
<evidence type="ECO:0000313" key="6">
    <source>
        <dbReference type="Proteomes" id="UP000477543"/>
    </source>
</evidence>
<keyword evidence="1" id="KW-0805">Transcription regulation</keyword>
<dbReference type="InterPro" id="IPR007627">
    <property type="entry name" value="RNA_pol_sigma70_r2"/>
</dbReference>
<evidence type="ECO:0000313" key="5">
    <source>
        <dbReference type="EMBL" id="NAZ18144.1"/>
    </source>
</evidence>
<evidence type="ECO:0000256" key="2">
    <source>
        <dbReference type="ARBA" id="ARBA00023082"/>
    </source>
</evidence>
<dbReference type="SUPFAM" id="SSF88946">
    <property type="entry name" value="Sigma2 domain of RNA polymerase sigma factors"/>
    <property type="match status" value="1"/>
</dbReference>
<dbReference type="PANTHER" id="PTHR43133:SF62">
    <property type="entry name" value="RNA POLYMERASE SIGMA FACTOR SIGZ"/>
    <property type="match status" value="1"/>
</dbReference>
<feature type="non-terminal residue" evidence="5">
    <location>
        <position position="89"/>
    </location>
</feature>
<keyword evidence="3" id="KW-0804">Transcription</keyword>
<dbReference type="PANTHER" id="PTHR43133">
    <property type="entry name" value="RNA POLYMERASE ECF-TYPE SIGMA FACTO"/>
    <property type="match status" value="1"/>
</dbReference>
<proteinExistence type="predicted"/>
<evidence type="ECO:0000256" key="1">
    <source>
        <dbReference type="ARBA" id="ARBA00023015"/>
    </source>
</evidence>
<comment type="caution">
    <text evidence="5">The sequence shown here is derived from an EMBL/GenBank/DDBJ whole genome shotgun (WGS) entry which is preliminary data.</text>
</comment>
<accession>A0A6L9GAG5</accession>
<dbReference type="InterPro" id="IPR013325">
    <property type="entry name" value="RNA_pol_sigma_r2"/>
</dbReference>
<reference evidence="5 6" key="1">
    <citation type="submission" date="2020-01" db="EMBL/GenBank/DDBJ databases">
        <title>Glutamicibacter soli M275.</title>
        <authorList>
            <person name="Meng X."/>
        </authorList>
    </citation>
    <scope>NUCLEOTIDE SEQUENCE [LARGE SCALE GENOMIC DNA]</scope>
    <source>
        <strain evidence="5 6">M275</strain>
    </source>
</reference>
<dbReference type="EMBL" id="WYDN01000262">
    <property type="protein sequence ID" value="NAZ18144.1"/>
    <property type="molecule type" value="Genomic_DNA"/>
</dbReference>
<dbReference type="GO" id="GO:0016987">
    <property type="term" value="F:sigma factor activity"/>
    <property type="evidence" value="ECO:0007669"/>
    <property type="project" value="UniProtKB-KW"/>
</dbReference>
<dbReference type="Gene3D" id="1.10.1740.10">
    <property type="match status" value="1"/>
</dbReference>
<dbReference type="Pfam" id="PF04542">
    <property type="entry name" value="Sigma70_r2"/>
    <property type="match status" value="1"/>
</dbReference>
<gene>
    <name evidence="5" type="ORF">GT020_19155</name>
</gene>
<dbReference type="InterPro" id="IPR039425">
    <property type="entry name" value="RNA_pol_sigma-70-like"/>
</dbReference>
<protein>
    <submittedName>
        <fullName evidence="5">RNA polymerase subunit sigma</fullName>
    </submittedName>
</protein>
<feature type="domain" description="RNA polymerase sigma-70 region 2" evidence="4">
    <location>
        <begin position="26"/>
        <end position="87"/>
    </location>
</feature>
<organism evidence="5 6">
    <name type="scientific">Glutamicibacter soli</name>
    <dbReference type="NCBI Taxonomy" id="453836"/>
    <lineage>
        <taxon>Bacteria</taxon>
        <taxon>Bacillati</taxon>
        <taxon>Actinomycetota</taxon>
        <taxon>Actinomycetes</taxon>
        <taxon>Micrococcales</taxon>
        <taxon>Micrococcaceae</taxon>
        <taxon>Glutamicibacter</taxon>
    </lineage>
</organism>
<dbReference type="GO" id="GO:0006352">
    <property type="term" value="P:DNA-templated transcription initiation"/>
    <property type="evidence" value="ECO:0007669"/>
    <property type="project" value="InterPro"/>
</dbReference>
<evidence type="ECO:0000256" key="3">
    <source>
        <dbReference type="ARBA" id="ARBA00023163"/>
    </source>
</evidence>
<dbReference type="RefSeq" id="WP_272926326.1">
    <property type="nucleotide sequence ID" value="NZ_WYDN01000262.1"/>
</dbReference>
<dbReference type="AlphaFoldDB" id="A0A6L9GAG5"/>
<sequence length="89" mass="10057">MDSRRAQVEQLIARIADRDRAALDALYDATSARLHALCLSILKERPAAQDVLRQVFQRVWQDGARQPETGLSPMAWLTTLTRDLALARL</sequence>